<gene>
    <name evidence="1" type="ORF">NHU_04185</name>
</gene>
<reference evidence="1 2" key="1">
    <citation type="submission" date="2015-02" db="EMBL/GenBank/DDBJ databases">
        <title>Genome sequene of Rhodovulum sulfidophilum DSM 2351.</title>
        <authorList>
            <person name="Nagao N."/>
        </authorList>
    </citation>
    <scope>NUCLEOTIDE SEQUENCE [LARGE SCALE GENOMIC DNA]</scope>
    <source>
        <strain evidence="1 2">DSM 2351</strain>
    </source>
</reference>
<dbReference type="AlphaFoldDB" id="A0A0D6B939"/>
<dbReference type="Proteomes" id="UP000064912">
    <property type="component" value="Chromosome"/>
</dbReference>
<sequence>MSEATIVGIDLVKWVFQLHGARDDGSVVFRKKLSGAQFAAFLAQHPRCIIAMEASRRGFARWSAGAVPGRPRPSRVASR</sequence>
<accession>A0A0D6B939</accession>
<dbReference type="PATRIC" id="fig|35806.4.peg.4291"/>
<evidence type="ECO:0000313" key="2">
    <source>
        <dbReference type="Proteomes" id="UP000064912"/>
    </source>
</evidence>
<name>A0A0D6B939_RHOSU</name>
<dbReference type="KEGG" id="rsu:NHU_04185"/>
<proteinExistence type="predicted"/>
<organism evidence="1 2">
    <name type="scientific">Rhodovulum sulfidophilum</name>
    <name type="common">Rhodobacter sulfidophilus</name>
    <dbReference type="NCBI Taxonomy" id="35806"/>
    <lineage>
        <taxon>Bacteria</taxon>
        <taxon>Pseudomonadati</taxon>
        <taxon>Pseudomonadota</taxon>
        <taxon>Alphaproteobacteria</taxon>
        <taxon>Rhodobacterales</taxon>
        <taxon>Paracoccaceae</taxon>
        <taxon>Rhodovulum</taxon>
    </lineage>
</organism>
<dbReference type="EMBL" id="AP014800">
    <property type="protein sequence ID" value="BAQ71305.1"/>
    <property type="molecule type" value="Genomic_DNA"/>
</dbReference>
<protein>
    <submittedName>
        <fullName evidence="1">Transposase family protein</fullName>
    </submittedName>
</protein>
<evidence type="ECO:0000313" key="1">
    <source>
        <dbReference type="EMBL" id="BAQ71305.1"/>
    </source>
</evidence>